<dbReference type="SUPFAM" id="SSF52833">
    <property type="entry name" value="Thioredoxin-like"/>
    <property type="match status" value="1"/>
</dbReference>
<dbReference type="Proteomes" id="UP000266113">
    <property type="component" value="Unassembled WGS sequence"/>
</dbReference>
<dbReference type="InterPro" id="IPR036249">
    <property type="entry name" value="Thioredoxin-like_sf"/>
</dbReference>
<gene>
    <name evidence="2" type="ORF">SMC1_01445</name>
</gene>
<sequence length="50" mass="5708">MKTVGDTLPPFELRDQNESTVRHSDLRGHWIVLYCYPNNMTPGCSQEALS</sequence>
<dbReference type="GO" id="GO:0016209">
    <property type="term" value="F:antioxidant activity"/>
    <property type="evidence" value="ECO:0007669"/>
    <property type="project" value="InterPro"/>
</dbReference>
<evidence type="ECO:0000313" key="2">
    <source>
        <dbReference type="EMBL" id="RIE17467.1"/>
    </source>
</evidence>
<dbReference type="GO" id="GO:0016491">
    <property type="term" value="F:oxidoreductase activity"/>
    <property type="evidence" value="ECO:0007669"/>
    <property type="project" value="InterPro"/>
</dbReference>
<dbReference type="RefSeq" id="WP_119085039.1">
    <property type="nucleotide sequence ID" value="NZ_QXIY01000003.1"/>
</dbReference>
<keyword evidence="3" id="KW-1185">Reference proteome</keyword>
<evidence type="ECO:0000259" key="1">
    <source>
        <dbReference type="Pfam" id="PF00578"/>
    </source>
</evidence>
<dbReference type="Pfam" id="PF00578">
    <property type="entry name" value="AhpC-TSA"/>
    <property type="match status" value="1"/>
</dbReference>
<organism evidence="2 3">
    <name type="scientific">Candidatus Cryosericum septentrionale</name>
    <dbReference type="NCBI Taxonomy" id="2290913"/>
    <lineage>
        <taxon>Bacteria</taxon>
        <taxon>Pseudomonadati</taxon>
        <taxon>Caldisericota/Cryosericota group</taxon>
        <taxon>Candidatus Cryosericota</taxon>
        <taxon>Candidatus Cryosericia</taxon>
        <taxon>Candidatus Cryosericales</taxon>
        <taxon>Candidatus Cryosericaceae</taxon>
        <taxon>Candidatus Cryosericum</taxon>
    </lineage>
</organism>
<accession>A0A398E011</accession>
<reference evidence="2 3" key="1">
    <citation type="submission" date="2018-09" db="EMBL/GenBank/DDBJ databases">
        <title>Discovery and Ecogenomic Context for Candidatus Cryosericales, a Global Caldiserica Order Active in Thawing Permafrost.</title>
        <authorList>
            <person name="Martinez M.A."/>
            <person name="Woodcroft B.J."/>
            <person name="Ignacio Espinoza J.C."/>
            <person name="Zayed A."/>
            <person name="Singleton C.M."/>
            <person name="Boyd J."/>
            <person name="Li Y.-F."/>
            <person name="Purvine S."/>
            <person name="Maughan H."/>
            <person name="Hodgkins S.B."/>
            <person name="Anderson D."/>
            <person name="Sederholm M."/>
            <person name="Temperton B."/>
            <person name="Saleska S.R."/>
            <person name="Tyson G.W."/>
            <person name="Rich V.I."/>
        </authorList>
    </citation>
    <scope>NUCLEOTIDE SEQUENCE [LARGE SCALE GENOMIC DNA]</scope>
    <source>
        <strain evidence="2 3">SMC1</strain>
    </source>
</reference>
<comment type="caution">
    <text evidence="2">The sequence shown here is derived from an EMBL/GenBank/DDBJ whole genome shotgun (WGS) entry which is preliminary data.</text>
</comment>
<dbReference type="AlphaFoldDB" id="A0A398E011"/>
<protein>
    <recommendedName>
        <fullName evidence="1">Alkyl hydroperoxide reductase subunit C/ Thiol specific antioxidant domain-containing protein</fullName>
    </recommendedName>
</protein>
<feature type="domain" description="Alkyl hydroperoxide reductase subunit C/ Thiol specific antioxidant" evidence="1">
    <location>
        <begin position="4"/>
        <end position="48"/>
    </location>
</feature>
<evidence type="ECO:0000313" key="3">
    <source>
        <dbReference type="Proteomes" id="UP000266113"/>
    </source>
</evidence>
<name>A0A398E011_9BACT</name>
<dbReference type="EMBL" id="QXIY01000003">
    <property type="protein sequence ID" value="RIE17467.1"/>
    <property type="molecule type" value="Genomic_DNA"/>
</dbReference>
<dbReference type="OrthoDB" id="9812811at2"/>
<proteinExistence type="predicted"/>
<dbReference type="InterPro" id="IPR000866">
    <property type="entry name" value="AhpC/TSA"/>
</dbReference>
<dbReference type="Gene3D" id="3.40.30.10">
    <property type="entry name" value="Glutaredoxin"/>
    <property type="match status" value="1"/>
</dbReference>